<gene>
    <name evidence="2" type="ORF">MEBOL_003472</name>
</gene>
<accession>A0A250IFS7</accession>
<protein>
    <submittedName>
        <fullName evidence="2">Uncharacterized protein</fullName>
    </submittedName>
</protein>
<feature type="compositionally biased region" description="Basic and acidic residues" evidence="1">
    <location>
        <begin position="11"/>
        <end position="33"/>
    </location>
</feature>
<dbReference type="AlphaFoldDB" id="A0A250IFS7"/>
<name>A0A250IFS7_9BACT</name>
<dbReference type="Proteomes" id="UP000217289">
    <property type="component" value="Chromosome"/>
</dbReference>
<organism evidence="2 3">
    <name type="scientific">Melittangium boletus DSM 14713</name>
    <dbReference type="NCBI Taxonomy" id="1294270"/>
    <lineage>
        <taxon>Bacteria</taxon>
        <taxon>Pseudomonadati</taxon>
        <taxon>Myxococcota</taxon>
        <taxon>Myxococcia</taxon>
        <taxon>Myxococcales</taxon>
        <taxon>Cystobacterineae</taxon>
        <taxon>Archangiaceae</taxon>
        <taxon>Melittangium</taxon>
    </lineage>
</organism>
<reference evidence="2 3" key="1">
    <citation type="submission" date="2017-06" db="EMBL/GenBank/DDBJ databases">
        <authorList>
            <person name="Kim H.J."/>
            <person name="Triplett B.A."/>
        </authorList>
    </citation>
    <scope>NUCLEOTIDE SEQUENCE [LARGE SCALE GENOMIC DNA]</scope>
    <source>
        <strain evidence="2 3">DSM 14713</strain>
    </source>
</reference>
<evidence type="ECO:0000313" key="3">
    <source>
        <dbReference type="Proteomes" id="UP000217289"/>
    </source>
</evidence>
<dbReference type="KEGG" id="mbd:MEBOL_003472"/>
<proteinExistence type="predicted"/>
<feature type="region of interest" description="Disordered" evidence="1">
    <location>
        <begin position="1"/>
        <end position="49"/>
    </location>
</feature>
<evidence type="ECO:0000313" key="2">
    <source>
        <dbReference type="EMBL" id="ATB30017.1"/>
    </source>
</evidence>
<sequence length="49" mass="4866">MAPVAASGSGHHGDGDGARADFEAGRAALREGDPPSLVESLHRGLPGTD</sequence>
<keyword evidence="3" id="KW-1185">Reference proteome</keyword>
<dbReference type="EMBL" id="CP022163">
    <property type="protein sequence ID" value="ATB30017.1"/>
    <property type="molecule type" value="Genomic_DNA"/>
</dbReference>
<evidence type="ECO:0000256" key="1">
    <source>
        <dbReference type="SAM" id="MobiDB-lite"/>
    </source>
</evidence>